<sequence>MSDELEAAGLASVGALSAGGTADLQGQPCRNCGVMVKHRYCPNCGQLAASFHRPFYSLVAETVSDSLALDGRIARTLPKLLFRPGALSRDYSAGKRARYVPPFRLFLLSSLIFYFVAFAFINSNGVNALEQIETGEGPALSEEESEALSEYLSQNGGLNERELEDIIERARANRTEAEQEATSDAVPDQPVADSEESESEENNVNLGSNELGERLEAAAERTFENPRLFTTAAETWAPRLSLILVPLTILALSLMYAWRRRIYVYDHAIHALHLHSWIYLSSTLAFGLSALMGGWVAGLYYSIALPVYTMFSMRGAYGTGYLQAFLRMMVLSFFWLVSLTALIVALVILSLLAV</sequence>
<feature type="transmembrane region" description="Helical" evidence="2">
    <location>
        <begin position="236"/>
        <end position="257"/>
    </location>
</feature>
<evidence type="ECO:0000256" key="1">
    <source>
        <dbReference type="SAM" id="MobiDB-lite"/>
    </source>
</evidence>
<comment type="caution">
    <text evidence="3">The sequence shown here is derived from an EMBL/GenBank/DDBJ whole genome shotgun (WGS) entry which is preliminary data.</text>
</comment>
<dbReference type="AlphaFoldDB" id="A0A399RKW6"/>
<dbReference type="InterPro" id="IPR022134">
    <property type="entry name" value="DUF3667"/>
</dbReference>
<keyword evidence="2" id="KW-0812">Transmembrane</keyword>
<feature type="transmembrane region" description="Helical" evidence="2">
    <location>
        <begin position="324"/>
        <end position="352"/>
    </location>
</feature>
<dbReference type="EMBL" id="QWGA01000003">
    <property type="protein sequence ID" value="RIJ30924.1"/>
    <property type="molecule type" value="Genomic_DNA"/>
</dbReference>
<feature type="transmembrane region" description="Helical" evidence="2">
    <location>
        <begin position="277"/>
        <end position="304"/>
    </location>
</feature>
<name>A0A399RKW6_9PROT</name>
<accession>A0A399RKW6</accession>
<keyword evidence="2" id="KW-1133">Transmembrane helix</keyword>
<evidence type="ECO:0000313" key="4">
    <source>
        <dbReference type="Proteomes" id="UP000265845"/>
    </source>
</evidence>
<organism evidence="3 4">
    <name type="scientific">Henriciella algicola</name>
    <dbReference type="NCBI Taxonomy" id="1608422"/>
    <lineage>
        <taxon>Bacteria</taxon>
        <taxon>Pseudomonadati</taxon>
        <taxon>Pseudomonadota</taxon>
        <taxon>Alphaproteobacteria</taxon>
        <taxon>Hyphomonadales</taxon>
        <taxon>Hyphomonadaceae</taxon>
        <taxon>Henriciella</taxon>
    </lineage>
</organism>
<evidence type="ECO:0000313" key="3">
    <source>
        <dbReference type="EMBL" id="RIJ30924.1"/>
    </source>
</evidence>
<dbReference type="Proteomes" id="UP000265845">
    <property type="component" value="Unassembled WGS sequence"/>
</dbReference>
<protein>
    <submittedName>
        <fullName evidence="3">DUF3667 domain-containing protein</fullName>
    </submittedName>
</protein>
<feature type="region of interest" description="Disordered" evidence="1">
    <location>
        <begin position="174"/>
        <end position="209"/>
    </location>
</feature>
<keyword evidence="4" id="KW-1185">Reference proteome</keyword>
<proteinExistence type="predicted"/>
<keyword evidence="2" id="KW-0472">Membrane</keyword>
<evidence type="ECO:0000256" key="2">
    <source>
        <dbReference type="SAM" id="Phobius"/>
    </source>
</evidence>
<dbReference type="Pfam" id="PF12412">
    <property type="entry name" value="DUF3667"/>
    <property type="match status" value="1"/>
</dbReference>
<reference evidence="3 4" key="1">
    <citation type="submission" date="2018-08" db="EMBL/GenBank/DDBJ databases">
        <title>Henriciella mobilis sp. nov., isolated from seawater.</title>
        <authorList>
            <person name="Cheng H."/>
            <person name="Wu Y.-H."/>
            <person name="Xu X.-W."/>
            <person name="Guo L.-L."/>
        </authorList>
    </citation>
    <scope>NUCLEOTIDE SEQUENCE [LARGE SCALE GENOMIC DNA]</scope>
    <source>
        <strain evidence="3 4">CCUG67844</strain>
    </source>
</reference>
<dbReference type="RefSeq" id="WP_119452425.1">
    <property type="nucleotide sequence ID" value="NZ_QWGA01000003.1"/>
</dbReference>
<dbReference type="OrthoDB" id="9111327at2"/>
<feature type="transmembrane region" description="Helical" evidence="2">
    <location>
        <begin position="103"/>
        <end position="121"/>
    </location>
</feature>
<gene>
    <name evidence="3" type="ORF">D1222_01245</name>
</gene>